<dbReference type="GeneID" id="113509033"/>
<name>A0A7E5X5N1_TRINI</name>
<accession>A0A7E5X5N1</accession>
<evidence type="ECO:0000313" key="3">
    <source>
        <dbReference type="RefSeq" id="XP_026748084.1"/>
    </source>
</evidence>
<feature type="compositionally biased region" description="Basic and acidic residues" evidence="1">
    <location>
        <begin position="174"/>
        <end position="185"/>
    </location>
</feature>
<feature type="compositionally biased region" description="Basic and acidic residues" evidence="1">
    <location>
        <begin position="89"/>
        <end position="104"/>
    </location>
</feature>
<dbReference type="KEGG" id="tnl:113509033"/>
<gene>
    <name evidence="3" type="primary">LOC113509033</name>
</gene>
<feature type="region of interest" description="Disordered" evidence="1">
    <location>
        <begin position="1"/>
        <end position="79"/>
    </location>
</feature>
<dbReference type="AlphaFoldDB" id="A0A7E5X5N1"/>
<feature type="compositionally biased region" description="Basic and acidic residues" evidence="1">
    <location>
        <begin position="1"/>
        <end position="34"/>
    </location>
</feature>
<proteinExistence type="predicted"/>
<organism evidence="2 3">
    <name type="scientific">Trichoplusia ni</name>
    <name type="common">Cabbage looper</name>
    <dbReference type="NCBI Taxonomy" id="7111"/>
    <lineage>
        <taxon>Eukaryota</taxon>
        <taxon>Metazoa</taxon>
        <taxon>Ecdysozoa</taxon>
        <taxon>Arthropoda</taxon>
        <taxon>Hexapoda</taxon>
        <taxon>Insecta</taxon>
        <taxon>Pterygota</taxon>
        <taxon>Neoptera</taxon>
        <taxon>Endopterygota</taxon>
        <taxon>Lepidoptera</taxon>
        <taxon>Glossata</taxon>
        <taxon>Ditrysia</taxon>
        <taxon>Noctuoidea</taxon>
        <taxon>Noctuidae</taxon>
        <taxon>Plusiinae</taxon>
        <taxon>Trichoplusia</taxon>
    </lineage>
</organism>
<evidence type="ECO:0000256" key="1">
    <source>
        <dbReference type="SAM" id="MobiDB-lite"/>
    </source>
</evidence>
<protein>
    <submittedName>
        <fullName evidence="3">Uncharacterized protein LOC113509033</fullName>
    </submittedName>
</protein>
<dbReference type="Proteomes" id="UP000322000">
    <property type="component" value="Chromosome 3"/>
</dbReference>
<dbReference type="OrthoDB" id="6922652at2759"/>
<feature type="compositionally biased region" description="Basic and acidic residues" evidence="1">
    <location>
        <begin position="145"/>
        <end position="166"/>
    </location>
</feature>
<feature type="region of interest" description="Disordered" evidence="1">
    <location>
        <begin position="85"/>
        <end position="104"/>
    </location>
</feature>
<dbReference type="InParanoid" id="A0A7E5X5N1"/>
<sequence>MDKRKGTTDKKTDSKTDRGDTRKANEKTTKKFVDENVQVNIRETRDRGDSERKPTNHKAEKIKLNLVVKKSTNDESKLKNACDNVVQREQSKRIYDNGESEVELRKRIRDKYTLKLKSLNKSEHSNGNLNKNDGKTLDVNTDASKNAERSKKQLTEETTQTKDKNRSPTPSGRTDNRDKKQEKNSPQKATKRKPMIKTIMSKNGSVRIYKAVTFVDQKRSPPTPLEINIPCDVKKHKVSKFTDTSSLKLKTKPTVSRVSVKPAVVRKKLERRRDRKFKHVPSPDLSTGDMRSPPTEVARWAPACIDRHTKPYYEAWVNTTLAAISKCSKKDKLFFEKQRDTILQSFQRAILEDRPQTPELFYENFADEKYTGRIKIRQR</sequence>
<evidence type="ECO:0000313" key="2">
    <source>
        <dbReference type="Proteomes" id="UP000322000"/>
    </source>
</evidence>
<keyword evidence="2" id="KW-1185">Reference proteome</keyword>
<dbReference type="RefSeq" id="XP_026748084.1">
    <property type="nucleotide sequence ID" value="XM_026892283.1"/>
</dbReference>
<reference evidence="3" key="1">
    <citation type="submission" date="2025-08" db="UniProtKB">
        <authorList>
            <consortium name="RefSeq"/>
        </authorList>
    </citation>
    <scope>IDENTIFICATION</scope>
</reference>
<feature type="region of interest" description="Disordered" evidence="1">
    <location>
        <begin position="119"/>
        <end position="197"/>
    </location>
</feature>
<feature type="compositionally biased region" description="Basic and acidic residues" evidence="1">
    <location>
        <begin position="42"/>
        <end position="63"/>
    </location>
</feature>